<sequence>RPSTNYTWESEESDSNSHVDAMPFDQSATRVVEGDQSEARFVEGDQSAARVVEGDQSEARFVEGDQSAARVVEGDQSEARFVEGDQTAARVVEGDQSAARVDDGDPDSFFDGDGDQVAKLVTFFKNDSIKRNIRLLLAASFILLQISCCMTRVGLEKMLRLARFFGANIPVCSMSMKDVIYSELEDTRAWINCIQVCQVCSLSRENCACSSQGFGDFYAINIKKQVTLIVKAFHSDIEQHYRAMKAGFQYVLTSCVDQLKSPYDIHLLLNADSVCFYNTKSDSMWPIQATILNLSPKLRQSKRCTILLGLWSSKCKPKLDGIFDCILQQVPTSWSVVLNSKIKKTVDLNLSISHVVCDLPALAIVIKLNAHNGFFACPMCEDPGQSLRTENGGTVMCYGIVDSFAPRTAEKFRQCARLAQQARRDTVFGIKSVSRLSALVEFPTNILLDTMHMLFEGIVKKLLQYAVKNLLGRHLLESINCRLQKQQVPHDMPRFKTLDLNLAAWRAHDFKNFSLYLIAHLLVPSLRDNSSKKLFMSLVAMLHSFYSTNINEASARTRSFLHHLDKCCPKRFQTLNVHLLLHIPTQMQRFGSVDKTSLFSFESRMNMLKGFIQGTRFHAQQIVQKFCLQQVLQAYLHDQNIPQLLDILNCNKTDSKSKAAFSNGVQVFH</sequence>
<evidence type="ECO:0000313" key="3">
    <source>
        <dbReference type="EMBL" id="PAA94258.1"/>
    </source>
</evidence>
<comment type="caution">
    <text evidence="3">The sequence shown here is derived from an EMBL/GenBank/DDBJ whole genome shotgun (WGS) entry which is preliminary data.</text>
</comment>
<evidence type="ECO:0000313" key="4">
    <source>
        <dbReference type="Proteomes" id="UP000215902"/>
    </source>
</evidence>
<evidence type="ECO:0000256" key="2">
    <source>
        <dbReference type="SAM" id="Phobius"/>
    </source>
</evidence>
<feature type="region of interest" description="Disordered" evidence="1">
    <location>
        <begin position="1"/>
        <end position="25"/>
    </location>
</feature>
<keyword evidence="2" id="KW-0472">Membrane</keyword>
<dbReference type="STRING" id="282301.A0A267H7J2"/>
<dbReference type="PANTHER" id="PTHR46579:SF1">
    <property type="entry name" value="F5_8 TYPE C DOMAIN-CONTAINING PROTEIN"/>
    <property type="match status" value="1"/>
</dbReference>
<dbReference type="EMBL" id="NIVC01000012">
    <property type="protein sequence ID" value="PAA94258.1"/>
    <property type="molecule type" value="Genomic_DNA"/>
</dbReference>
<keyword evidence="4" id="KW-1185">Reference proteome</keyword>
<dbReference type="Proteomes" id="UP000215902">
    <property type="component" value="Unassembled WGS sequence"/>
</dbReference>
<dbReference type="AlphaFoldDB" id="A0A267H7J2"/>
<feature type="transmembrane region" description="Helical" evidence="2">
    <location>
        <begin position="135"/>
        <end position="155"/>
    </location>
</feature>
<reference evidence="3 4" key="1">
    <citation type="submission" date="2017-06" db="EMBL/GenBank/DDBJ databases">
        <title>A platform for efficient transgenesis in Macrostomum lignano, a flatworm model organism for stem cell research.</title>
        <authorList>
            <person name="Berezikov E."/>
        </authorList>
    </citation>
    <scope>NUCLEOTIDE SEQUENCE [LARGE SCALE GENOMIC DNA]</scope>
    <source>
        <strain evidence="3">DV1</strain>
        <tissue evidence="3">Whole organism</tissue>
    </source>
</reference>
<name>A0A267H7J2_9PLAT</name>
<feature type="non-terminal residue" evidence="3">
    <location>
        <position position="1"/>
    </location>
</feature>
<gene>
    <name evidence="3" type="ORF">BOX15_Mlig024211g2</name>
</gene>
<protein>
    <submittedName>
        <fullName evidence="3">Uncharacterized protein</fullName>
    </submittedName>
</protein>
<dbReference type="PANTHER" id="PTHR46579">
    <property type="entry name" value="F5/8 TYPE C DOMAIN-CONTAINING PROTEIN-RELATED"/>
    <property type="match status" value="1"/>
</dbReference>
<organism evidence="3 4">
    <name type="scientific">Macrostomum lignano</name>
    <dbReference type="NCBI Taxonomy" id="282301"/>
    <lineage>
        <taxon>Eukaryota</taxon>
        <taxon>Metazoa</taxon>
        <taxon>Spiralia</taxon>
        <taxon>Lophotrochozoa</taxon>
        <taxon>Platyhelminthes</taxon>
        <taxon>Rhabditophora</taxon>
        <taxon>Macrostomorpha</taxon>
        <taxon>Macrostomida</taxon>
        <taxon>Macrostomidae</taxon>
        <taxon>Macrostomum</taxon>
    </lineage>
</organism>
<dbReference type="OrthoDB" id="6153585at2759"/>
<keyword evidence="2" id="KW-1133">Transmembrane helix</keyword>
<keyword evidence="2" id="KW-0812">Transmembrane</keyword>
<proteinExistence type="predicted"/>
<evidence type="ECO:0000256" key="1">
    <source>
        <dbReference type="SAM" id="MobiDB-lite"/>
    </source>
</evidence>
<accession>A0A267H7J2</accession>